<reference evidence="2" key="1">
    <citation type="submission" date="2021-02" db="EMBL/GenBank/DDBJ databases">
        <authorList>
            <person name="Nowell W R."/>
        </authorList>
    </citation>
    <scope>NUCLEOTIDE SEQUENCE</scope>
</reference>
<dbReference type="EMBL" id="CAJOBA010004646">
    <property type="protein sequence ID" value="CAF3719167.1"/>
    <property type="molecule type" value="Genomic_DNA"/>
</dbReference>
<evidence type="ECO:0000313" key="1">
    <source>
        <dbReference type="EMBL" id="CAF0944501.1"/>
    </source>
</evidence>
<dbReference type="EMBL" id="CAJNOK010004644">
    <property type="protein sequence ID" value="CAF0944501.1"/>
    <property type="molecule type" value="Genomic_DNA"/>
</dbReference>
<sequence length="210" mass="23756">MINQDLRESNCFFVGIHAIHNNSERALWLSQHDGQLQYDHTVEIYFSPSKSIEATCIFVDRKSNLVVLSTKKECGPISEPVVFSCSIHSTMDVFVVGFSDQQLTIRGEPEDPLVIKSWIDEQFVDHECILESSSSRDLQLHRFYSIVNDTEYNKNRTGGMHINISGCPVIDHQGNIVGMTSSVDDYEDVVLCATYLMDALYHCKRGVSSK</sequence>
<organism evidence="2 3">
    <name type="scientific">Didymodactylos carnosus</name>
    <dbReference type="NCBI Taxonomy" id="1234261"/>
    <lineage>
        <taxon>Eukaryota</taxon>
        <taxon>Metazoa</taxon>
        <taxon>Spiralia</taxon>
        <taxon>Gnathifera</taxon>
        <taxon>Rotifera</taxon>
        <taxon>Eurotatoria</taxon>
        <taxon>Bdelloidea</taxon>
        <taxon>Philodinida</taxon>
        <taxon>Philodinidae</taxon>
        <taxon>Didymodactylos</taxon>
    </lineage>
</organism>
<proteinExistence type="predicted"/>
<comment type="caution">
    <text evidence="2">The sequence shown here is derived from an EMBL/GenBank/DDBJ whole genome shotgun (WGS) entry which is preliminary data.</text>
</comment>
<accession>A0A8S2I574</accession>
<dbReference type="Proteomes" id="UP000682733">
    <property type="component" value="Unassembled WGS sequence"/>
</dbReference>
<evidence type="ECO:0000313" key="3">
    <source>
        <dbReference type="Proteomes" id="UP000682733"/>
    </source>
</evidence>
<protein>
    <submittedName>
        <fullName evidence="2">Uncharacterized protein</fullName>
    </submittedName>
</protein>
<dbReference type="Proteomes" id="UP000677228">
    <property type="component" value="Unassembled WGS sequence"/>
</dbReference>
<dbReference type="AlphaFoldDB" id="A0A8S2I574"/>
<name>A0A8S2I574_9BILA</name>
<gene>
    <name evidence="1" type="ORF">OVA965_LOCUS11816</name>
    <name evidence="2" type="ORF">TMI583_LOCUS11817</name>
</gene>
<evidence type="ECO:0000313" key="2">
    <source>
        <dbReference type="EMBL" id="CAF3719167.1"/>
    </source>
</evidence>